<dbReference type="Gene3D" id="3.40.50.300">
    <property type="entry name" value="P-loop containing nucleotide triphosphate hydrolases"/>
    <property type="match status" value="1"/>
</dbReference>
<dbReference type="InterPro" id="IPR036388">
    <property type="entry name" value="WH-like_DNA-bd_sf"/>
</dbReference>
<organism evidence="7 8">
    <name type="scientific">Planotetraspora silvatica</name>
    <dbReference type="NCBI Taxonomy" id="234614"/>
    <lineage>
        <taxon>Bacteria</taxon>
        <taxon>Bacillati</taxon>
        <taxon>Actinomycetota</taxon>
        <taxon>Actinomycetes</taxon>
        <taxon>Streptosporangiales</taxon>
        <taxon>Streptosporangiaceae</taxon>
        <taxon>Planotetraspora</taxon>
    </lineage>
</organism>
<dbReference type="InterPro" id="IPR027417">
    <property type="entry name" value="P-loop_NTPase"/>
</dbReference>
<dbReference type="Proteomes" id="UP000644610">
    <property type="component" value="Unassembled WGS sequence"/>
</dbReference>
<keyword evidence="3 5" id="KW-0238">DNA-binding</keyword>
<feature type="DNA-binding region" description="OmpR/PhoB-type" evidence="5">
    <location>
        <begin position="3"/>
        <end position="99"/>
    </location>
</feature>
<dbReference type="CDD" id="cd15831">
    <property type="entry name" value="BTAD"/>
    <property type="match status" value="1"/>
</dbReference>
<accession>A0A8J3URI1</accession>
<keyword evidence="4" id="KW-0804">Transcription</keyword>
<dbReference type="SMART" id="SM01043">
    <property type="entry name" value="BTAD"/>
    <property type="match status" value="1"/>
</dbReference>
<dbReference type="Gene3D" id="1.25.40.10">
    <property type="entry name" value="Tetratricopeptide repeat domain"/>
    <property type="match status" value="3"/>
</dbReference>
<evidence type="ECO:0000256" key="3">
    <source>
        <dbReference type="ARBA" id="ARBA00023125"/>
    </source>
</evidence>
<evidence type="ECO:0000313" key="7">
    <source>
        <dbReference type="EMBL" id="GII49316.1"/>
    </source>
</evidence>
<comment type="caution">
    <text evidence="7">The sequence shown here is derived from an EMBL/GenBank/DDBJ whole genome shotgun (WGS) entry which is preliminary data.</text>
</comment>
<dbReference type="GO" id="GO:0000160">
    <property type="term" value="P:phosphorelay signal transduction system"/>
    <property type="evidence" value="ECO:0007669"/>
    <property type="project" value="InterPro"/>
</dbReference>
<dbReference type="Pfam" id="PF00931">
    <property type="entry name" value="NB-ARC"/>
    <property type="match status" value="1"/>
</dbReference>
<evidence type="ECO:0000256" key="2">
    <source>
        <dbReference type="ARBA" id="ARBA00023015"/>
    </source>
</evidence>
<dbReference type="Pfam" id="PF03704">
    <property type="entry name" value="BTAD"/>
    <property type="match status" value="1"/>
</dbReference>
<dbReference type="AlphaFoldDB" id="A0A8J3URI1"/>
<dbReference type="GO" id="GO:0006355">
    <property type="term" value="P:regulation of DNA-templated transcription"/>
    <property type="evidence" value="ECO:0007669"/>
    <property type="project" value="InterPro"/>
</dbReference>
<dbReference type="SUPFAM" id="SSF52540">
    <property type="entry name" value="P-loop containing nucleoside triphosphate hydrolases"/>
    <property type="match status" value="1"/>
</dbReference>
<gene>
    <name evidence="7" type="ORF">Psi02_57400</name>
</gene>
<evidence type="ECO:0000256" key="5">
    <source>
        <dbReference type="PROSITE-ProRule" id="PRU01091"/>
    </source>
</evidence>
<sequence>MCVIVLSGSTMEFAVLGPLRVAAEAQPLPLGAGKQRTLLAELICHMGRAVPPSTLIEALWGQSPPRTATDNLRLYVHQLRRTLGPDRITRTSTGYVLSIHPGELDAGRFETLAEQGGTALAAGDHERAAALLRESLELWRGPAYAGLNLTTGLSEHAHRLEEERLTALENRIEADLARGMHAACIAELIGLVAEHPLRERPRMQLMLALARSGRQAEALATYQDARRVFAAELGLDPGAELRHLHQAILTGTLPVDPSTVSSGDVTPAQLPTDISDFTGRDDHLAQLTDLLGKEPPPGPGPVRVCVITGMGGVGKTTLAVHAAHQVARHYPDGQLHANLHGAEASLADPSQVLAAFLTALGAPRSTLPETTEERAAFFRSLLAGRRMLIVLDNAASEQQVRPLLPGTPGCAVIVTSRSRLNGLSGANLIELSVLLPEQAVQLLSRIAGAGRVAAEPDAAAEIVRLSDHIPLAVRVAGARLAARPHWSLTRLAGQLTDERRRLDQFATGDLAVRASLALSYVGLDHVTRRAFRLLGSLDVPEFAGWVAGALLDLPVAAGEELVEALVDTQLVLVSGTDLVGQPRYRFHDLVRLYARERNGLEDEPEAVSAALGRAFGAWLTLAERATERVQGTSSAIIHGTAPRWNSPDGAAWAGLAERDPMAWFDTERTALIASIRQACSMGLTEVAWDTACCVERYFDVSGQFDDWRALHERVLEACRKAGNRLGEAMILRGLTHATTWMETGGAMAAQYDGAEQLIAMFTELGEDRGLADAYVLRAWGEAARGDMAQGLRSGQIALRLAEGSGHLSGQARAHVCMAVTYGPREIRMAIVHLLKALPLAEKLGNPRFEATTLQFLGLAHAHAREFEAGLEYLVKALAIYRQFRDPLLEAMGLVALAKLYGVARDPRARAAAEAAEALSRSHHLAHHRADALWVLGDVDLAEGRFGEAVTHLEESVRLWRTRGWQDFLAGALSSLADAYTAAGDLSAAAVARREVDALTGTASDPTSQSTQS</sequence>
<dbReference type="GO" id="GO:0043531">
    <property type="term" value="F:ADP binding"/>
    <property type="evidence" value="ECO:0007669"/>
    <property type="project" value="InterPro"/>
</dbReference>
<dbReference type="InterPro" id="IPR051677">
    <property type="entry name" value="AfsR-DnrI-RedD_regulator"/>
</dbReference>
<evidence type="ECO:0000256" key="4">
    <source>
        <dbReference type="ARBA" id="ARBA00023163"/>
    </source>
</evidence>
<proteinExistence type="inferred from homology"/>
<dbReference type="SUPFAM" id="SSF48452">
    <property type="entry name" value="TPR-like"/>
    <property type="match status" value="2"/>
</dbReference>
<comment type="similarity">
    <text evidence="1">Belongs to the AfsR/DnrI/RedD regulatory family.</text>
</comment>
<dbReference type="InterPro" id="IPR005158">
    <property type="entry name" value="BTAD"/>
</dbReference>
<dbReference type="SMART" id="SM00028">
    <property type="entry name" value="TPR"/>
    <property type="match status" value="4"/>
</dbReference>
<dbReference type="EMBL" id="BOOQ01000041">
    <property type="protein sequence ID" value="GII49316.1"/>
    <property type="molecule type" value="Genomic_DNA"/>
</dbReference>
<protein>
    <submittedName>
        <fullName evidence="7">SARP family transcriptional regulator</fullName>
    </submittedName>
</protein>
<evidence type="ECO:0000259" key="6">
    <source>
        <dbReference type="PROSITE" id="PS51755"/>
    </source>
</evidence>
<dbReference type="InterPro" id="IPR002182">
    <property type="entry name" value="NB-ARC"/>
</dbReference>
<dbReference type="Pfam" id="PF00486">
    <property type="entry name" value="Trans_reg_C"/>
    <property type="match status" value="1"/>
</dbReference>
<dbReference type="InterPro" id="IPR016032">
    <property type="entry name" value="Sig_transdc_resp-reg_C-effctor"/>
</dbReference>
<dbReference type="PANTHER" id="PTHR35807">
    <property type="entry name" value="TRANSCRIPTIONAL REGULATOR REDD-RELATED"/>
    <property type="match status" value="1"/>
</dbReference>
<keyword evidence="2" id="KW-0805">Transcription regulation</keyword>
<feature type="domain" description="OmpR/PhoB-type" evidence="6">
    <location>
        <begin position="3"/>
        <end position="99"/>
    </location>
</feature>
<name>A0A8J3URI1_9ACTN</name>
<dbReference type="InterPro" id="IPR011990">
    <property type="entry name" value="TPR-like_helical_dom_sf"/>
</dbReference>
<dbReference type="SMART" id="SM00862">
    <property type="entry name" value="Trans_reg_C"/>
    <property type="match status" value="1"/>
</dbReference>
<dbReference type="InterPro" id="IPR019734">
    <property type="entry name" value="TPR_rpt"/>
</dbReference>
<dbReference type="PRINTS" id="PR00364">
    <property type="entry name" value="DISEASERSIST"/>
</dbReference>
<reference evidence="7" key="1">
    <citation type="submission" date="2021-01" db="EMBL/GenBank/DDBJ databases">
        <title>Whole genome shotgun sequence of Planotetraspora silvatica NBRC 100141.</title>
        <authorList>
            <person name="Komaki H."/>
            <person name="Tamura T."/>
        </authorList>
    </citation>
    <scope>NUCLEOTIDE SEQUENCE</scope>
    <source>
        <strain evidence="7">NBRC 100141</strain>
    </source>
</reference>
<evidence type="ECO:0000256" key="1">
    <source>
        <dbReference type="ARBA" id="ARBA00005820"/>
    </source>
</evidence>
<dbReference type="Gene3D" id="1.10.10.10">
    <property type="entry name" value="Winged helix-like DNA-binding domain superfamily/Winged helix DNA-binding domain"/>
    <property type="match status" value="1"/>
</dbReference>
<dbReference type="InterPro" id="IPR001867">
    <property type="entry name" value="OmpR/PhoB-type_DNA-bd"/>
</dbReference>
<dbReference type="PANTHER" id="PTHR35807:SF1">
    <property type="entry name" value="TRANSCRIPTIONAL REGULATOR REDD"/>
    <property type="match status" value="1"/>
</dbReference>
<evidence type="ECO:0000313" key="8">
    <source>
        <dbReference type="Proteomes" id="UP000644610"/>
    </source>
</evidence>
<keyword evidence="8" id="KW-1185">Reference proteome</keyword>
<dbReference type="GO" id="GO:0003677">
    <property type="term" value="F:DNA binding"/>
    <property type="evidence" value="ECO:0007669"/>
    <property type="project" value="UniProtKB-UniRule"/>
</dbReference>
<dbReference type="SUPFAM" id="SSF46894">
    <property type="entry name" value="C-terminal effector domain of the bipartite response regulators"/>
    <property type="match status" value="1"/>
</dbReference>
<dbReference type="PROSITE" id="PS51755">
    <property type="entry name" value="OMPR_PHOB"/>
    <property type="match status" value="1"/>
</dbReference>